<protein>
    <recommendedName>
        <fullName evidence="7">Protein kinase domain-containing protein</fullName>
    </recommendedName>
</protein>
<dbReference type="GO" id="GO:0007224">
    <property type="term" value="P:smoothened signaling pathway"/>
    <property type="evidence" value="ECO:0007669"/>
    <property type="project" value="TreeGrafter"/>
</dbReference>
<evidence type="ECO:0000313" key="9">
    <source>
        <dbReference type="Proteomes" id="UP001178508"/>
    </source>
</evidence>
<evidence type="ECO:0000256" key="4">
    <source>
        <dbReference type="ARBA" id="ARBA00022777"/>
    </source>
</evidence>
<dbReference type="SUPFAM" id="SSF56112">
    <property type="entry name" value="Protein kinase-like (PK-like)"/>
    <property type="match status" value="1"/>
</dbReference>
<dbReference type="GO" id="GO:0005524">
    <property type="term" value="F:ATP binding"/>
    <property type="evidence" value="ECO:0007669"/>
    <property type="project" value="UniProtKB-KW"/>
</dbReference>
<keyword evidence="3" id="KW-0547">Nucleotide-binding</keyword>
<accession>A0AAV1HKC0</accession>
<dbReference type="Gene3D" id="1.10.510.10">
    <property type="entry name" value="Transferase(Phosphotransferase) domain 1"/>
    <property type="match status" value="1"/>
</dbReference>
<dbReference type="SMART" id="SM00220">
    <property type="entry name" value="S_TKc"/>
    <property type="match status" value="1"/>
</dbReference>
<dbReference type="InterPro" id="IPR011009">
    <property type="entry name" value="Kinase-like_dom_sf"/>
</dbReference>
<dbReference type="Proteomes" id="UP001178508">
    <property type="component" value="Chromosome 22"/>
</dbReference>
<dbReference type="GO" id="GO:0045944">
    <property type="term" value="P:positive regulation of transcription by RNA polymerase II"/>
    <property type="evidence" value="ECO:0007669"/>
    <property type="project" value="TreeGrafter"/>
</dbReference>
<evidence type="ECO:0000256" key="3">
    <source>
        <dbReference type="ARBA" id="ARBA00022741"/>
    </source>
</evidence>
<dbReference type="EMBL" id="OY660885">
    <property type="protein sequence ID" value="CAJ1085209.1"/>
    <property type="molecule type" value="Genomic_DNA"/>
</dbReference>
<evidence type="ECO:0000256" key="5">
    <source>
        <dbReference type="ARBA" id="ARBA00022840"/>
    </source>
</evidence>
<dbReference type="GO" id="GO:0016605">
    <property type="term" value="C:PML body"/>
    <property type="evidence" value="ECO:0007669"/>
    <property type="project" value="TreeGrafter"/>
</dbReference>
<dbReference type="GO" id="GO:0004674">
    <property type="term" value="F:protein serine/threonine kinase activity"/>
    <property type="evidence" value="ECO:0007669"/>
    <property type="project" value="UniProtKB-KW"/>
</dbReference>
<evidence type="ECO:0000313" key="8">
    <source>
        <dbReference type="EMBL" id="CAJ1085209.1"/>
    </source>
</evidence>
<dbReference type="InterPro" id="IPR050494">
    <property type="entry name" value="Ser_Thr_dual-spec_kinase"/>
</dbReference>
<dbReference type="GO" id="GO:0042771">
    <property type="term" value="P:intrinsic apoptotic signaling pathway in response to DNA damage by p53 class mediator"/>
    <property type="evidence" value="ECO:0007669"/>
    <property type="project" value="TreeGrafter"/>
</dbReference>
<proteinExistence type="predicted"/>
<keyword evidence="9" id="KW-1185">Reference proteome</keyword>
<sequence length="225" mass="24552">MSSEVQRGETPVSSTSVDSILEFIGEGCYGKVAKCLNQETRETVGIKIRKKRPGVIHDYENELLVALDALKGLGNVHCDIKPDNIMLVRAPEVSFGLPLTKVIDVWGVSCVLACLFLAQKPFPVYCDCRMMKHIVTVLGQPEDHLFYTADVLHSVDEDPEDSRLPGGEVPPQQSDSLQEFEPESLNGGLPPLLSGDVSPSQSCARAEGKDLHENISASEQSDHLP</sequence>
<name>A0AAV1HKC0_XYRNO</name>
<keyword evidence="4" id="KW-0418">Kinase</keyword>
<dbReference type="GO" id="GO:0003713">
    <property type="term" value="F:transcription coactivator activity"/>
    <property type="evidence" value="ECO:0007669"/>
    <property type="project" value="TreeGrafter"/>
</dbReference>
<feature type="region of interest" description="Disordered" evidence="6">
    <location>
        <begin position="157"/>
        <end position="225"/>
    </location>
</feature>
<dbReference type="PANTHER" id="PTHR24058">
    <property type="entry name" value="DUAL SPECIFICITY PROTEIN KINASE"/>
    <property type="match status" value="1"/>
</dbReference>
<dbReference type="AlphaFoldDB" id="A0AAV1HKC0"/>
<reference evidence="8" key="1">
    <citation type="submission" date="2023-08" db="EMBL/GenBank/DDBJ databases">
        <authorList>
            <person name="Alioto T."/>
            <person name="Alioto T."/>
            <person name="Gomez Garrido J."/>
        </authorList>
    </citation>
    <scope>NUCLEOTIDE SEQUENCE</scope>
</reference>
<dbReference type="GO" id="GO:0004713">
    <property type="term" value="F:protein tyrosine kinase activity"/>
    <property type="evidence" value="ECO:0007669"/>
    <property type="project" value="TreeGrafter"/>
</dbReference>
<keyword evidence="2" id="KW-0808">Transferase</keyword>
<feature type="compositionally biased region" description="Low complexity" evidence="6">
    <location>
        <begin position="183"/>
        <end position="195"/>
    </location>
</feature>
<keyword evidence="1" id="KW-0723">Serine/threonine-protein kinase</keyword>
<dbReference type="Gene3D" id="3.30.200.20">
    <property type="entry name" value="Phosphorylase Kinase, domain 1"/>
    <property type="match status" value="1"/>
</dbReference>
<dbReference type="GO" id="GO:0005737">
    <property type="term" value="C:cytoplasm"/>
    <property type="evidence" value="ECO:0007669"/>
    <property type="project" value="TreeGrafter"/>
</dbReference>
<dbReference type="PANTHER" id="PTHR24058:SF53">
    <property type="entry name" value="HOMEODOMAIN-INTERACTING PROTEIN KINASE 2"/>
    <property type="match status" value="1"/>
</dbReference>
<keyword evidence="5" id="KW-0067">ATP-binding</keyword>
<evidence type="ECO:0000256" key="1">
    <source>
        <dbReference type="ARBA" id="ARBA00022527"/>
    </source>
</evidence>
<evidence type="ECO:0000259" key="7">
    <source>
        <dbReference type="SMART" id="SM00220"/>
    </source>
</evidence>
<dbReference type="InterPro" id="IPR000719">
    <property type="entry name" value="Prot_kinase_dom"/>
</dbReference>
<gene>
    <name evidence="8" type="ORF">XNOV1_A027117</name>
</gene>
<evidence type="ECO:0000256" key="2">
    <source>
        <dbReference type="ARBA" id="ARBA00022679"/>
    </source>
</evidence>
<organism evidence="8 9">
    <name type="scientific">Xyrichtys novacula</name>
    <name type="common">Pearly razorfish</name>
    <name type="synonym">Hemipteronotus novacula</name>
    <dbReference type="NCBI Taxonomy" id="13765"/>
    <lineage>
        <taxon>Eukaryota</taxon>
        <taxon>Metazoa</taxon>
        <taxon>Chordata</taxon>
        <taxon>Craniata</taxon>
        <taxon>Vertebrata</taxon>
        <taxon>Euteleostomi</taxon>
        <taxon>Actinopterygii</taxon>
        <taxon>Neopterygii</taxon>
        <taxon>Teleostei</taxon>
        <taxon>Neoteleostei</taxon>
        <taxon>Acanthomorphata</taxon>
        <taxon>Eupercaria</taxon>
        <taxon>Labriformes</taxon>
        <taxon>Labridae</taxon>
        <taxon>Xyrichtys</taxon>
    </lineage>
</organism>
<dbReference type="GO" id="GO:0046332">
    <property type="term" value="F:SMAD binding"/>
    <property type="evidence" value="ECO:0007669"/>
    <property type="project" value="TreeGrafter"/>
</dbReference>
<feature type="domain" description="Protein kinase" evidence="7">
    <location>
        <begin position="18"/>
        <end position="193"/>
    </location>
</feature>
<dbReference type="GO" id="GO:0003714">
    <property type="term" value="F:transcription corepressor activity"/>
    <property type="evidence" value="ECO:0007669"/>
    <property type="project" value="TreeGrafter"/>
</dbReference>
<evidence type="ECO:0000256" key="6">
    <source>
        <dbReference type="SAM" id="MobiDB-lite"/>
    </source>
</evidence>